<organism evidence="2 3">
    <name type="scientific">Streptomyces olivoverticillatus</name>
    <dbReference type="NCBI Taxonomy" id="66427"/>
    <lineage>
        <taxon>Bacteria</taxon>
        <taxon>Bacillati</taxon>
        <taxon>Actinomycetota</taxon>
        <taxon>Actinomycetes</taxon>
        <taxon>Kitasatosporales</taxon>
        <taxon>Streptomycetaceae</taxon>
        <taxon>Streptomyces</taxon>
    </lineage>
</organism>
<keyword evidence="1" id="KW-0812">Transmembrane</keyword>
<feature type="transmembrane region" description="Helical" evidence="1">
    <location>
        <begin position="74"/>
        <end position="96"/>
    </location>
</feature>
<keyword evidence="3" id="KW-1185">Reference proteome</keyword>
<dbReference type="Proteomes" id="UP000556084">
    <property type="component" value="Unassembled WGS sequence"/>
</dbReference>
<evidence type="ECO:0008006" key="4">
    <source>
        <dbReference type="Google" id="ProtNLM"/>
    </source>
</evidence>
<keyword evidence="1" id="KW-1133">Transmembrane helix</keyword>
<accession>A0A7W7PJV1</accession>
<evidence type="ECO:0000313" key="3">
    <source>
        <dbReference type="Proteomes" id="UP000556084"/>
    </source>
</evidence>
<comment type="caution">
    <text evidence="2">The sequence shown here is derived from an EMBL/GenBank/DDBJ whole genome shotgun (WGS) entry which is preliminary data.</text>
</comment>
<sequence length="181" mass="19768">MSDTFTAPPVAEDVMLEFELTVGDVRTAMVARGRAVRKARVMNGVLVAAVVLMAWGLTVDIARHGVGGVSPKNWGVAIFLVVLCALQVFGLQAYLARGRLRQHGRRRVTLDAQGVSCVAEQTATAQAWPQFGCYLEREKLFVLLSQDKRCLTVLPKRGLAAAAGDVDRLRALLDTRLPRVR</sequence>
<evidence type="ECO:0000256" key="1">
    <source>
        <dbReference type="SAM" id="Phobius"/>
    </source>
</evidence>
<reference evidence="2 3" key="1">
    <citation type="submission" date="2020-08" db="EMBL/GenBank/DDBJ databases">
        <title>Genomic Encyclopedia of Type Strains, Phase III (KMG-III): the genomes of soil and plant-associated and newly described type strains.</title>
        <authorList>
            <person name="Whitman W."/>
        </authorList>
    </citation>
    <scope>NUCLEOTIDE SEQUENCE [LARGE SCALE GENOMIC DNA]</scope>
    <source>
        <strain evidence="2 3">CECT 3266</strain>
    </source>
</reference>
<dbReference type="EMBL" id="JACHJH010000002">
    <property type="protein sequence ID" value="MBB4892547.1"/>
    <property type="molecule type" value="Genomic_DNA"/>
</dbReference>
<evidence type="ECO:0000313" key="2">
    <source>
        <dbReference type="EMBL" id="MBB4892547.1"/>
    </source>
</evidence>
<protein>
    <recommendedName>
        <fullName evidence="4">YcxB-like protein domain-containing protein</fullName>
    </recommendedName>
</protein>
<proteinExistence type="predicted"/>
<keyword evidence="1" id="KW-0472">Membrane</keyword>
<dbReference type="RefSeq" id="WP_184347656.1">
    <property type="nucleotide sequence ID" value="NZ_JACHJH010000002.1"/>
</dbReference>
<name>A0A7W7PJV1_9ACTN</name>
<gene>
    <name evidence="2" type="ORF">FHS39_001558</name>
</gene>
<feature type="transmembrane region" description="Helical" evidence="1">
    <location>
        <begin position="41"/>
        <end position="62"/>
    </location>
</feature>
<dbReference type="AlphaFoldDB" id="A0A7W7PJV1"/>